<evidence type="ECO:0000256" key="1">
    <source>
        <dbReference type="ARBA" id="ARBA00004651"/>
    </source>
</evidence>
<feature type="domain" description="MotA/TolQ/ExbB proton channel" evidence="9">
    <location>
        <begin position="381"/>
        <end position="492"/>
    </location>
</feature>
<keyword evidence="3 8" id="KW-0812">Transmembrane</keyword>
<dbReference type="AlphaFoldDB" id="A0A5S5MEQ0"/>
<dbReference type="InterPro" id="IPR050790">
    <property type="entry name" value="ExbB/TolQ_transport"/>
</dbReference>
<evidence type="ECO:0000259" key="9">
    <source>
        <dbReference type="Pfam" id="PF01618"/>
    </source>
</evidence>
<evidence type="ECO:0000256" key="8">
    <source>
        <dbReference type="SAM" id="Phobius"/>
    </source>
</evidence>
<proteinExistence type="inferred from homology"/>
<dbReference type="OrthoDB" id="4045at2"/>
<evidence type="ECO:0000256" key="6">
    <source>
        <dbReference type="RuleBase" id="RU004057"/>
    </source>
</evidence>
<comment type="caution">
    <text evidence="10">The sequence shown here is derived from an EMBL/GenBank/DDBJ whole genome shotgun (WGS) entry which is preliminary data.</text>
</comment>
<feature type="transmembrane region" description="Helical" evidence="8">
    <location>
        <begin position="411"/>
        <end position="435"/>
    </location>
</feature>
<feature type="transmembrane region" description="Helical" evidence="8">
    <location>
        <begin position="455"/>
        <end position="476"/>
    </location>
</feature>
<keyword evidence="6" id="KW-0653">Protein transport</keyword>
<keyword evidence="7" id="KW-0175">Coiled coil</keyword>
<comment type="similarity">
    <text evidence="6">Belongs to the exbB/tolQ family.</text>
</comment>
<accession>A0A5S5MEQ0</accession>
<dbReference type="GO" id="GO:0005886">
    <property type="term" value="C:plasma membrane"/>
    <property type="evidence" value="ECO:0007669"/>
    <property type="project" value="UniProtKB-SubCell"/>
</dbReference>
<evidence type="ECO:0000256" key="4">
    <source>
        <dbReference type="ARBA" id="ARBA00022989"/>
    </source>
</evidence>
<keyword evidence="5 8" id="KW-0472">Membrane</keyword>
<organism evidence="10 11">
    <name type="scientific">Desulfobotulus mexicanus</name>
    <dbReference type="NCBI Taxonomy" id="2586642"/>
    <lineage>
        <taxon>Bacteria</taxon>
        <taxon>Pseudomonadati</taxon>
        <taxon>Thermodesulfobacteriota</taxon>
        <taxon>Desulfobacteria</taxon>
        <taxon>Desulfobacterales</taxon>
        <taxon>Desulfobacteraceae</taxon>
        <taxon>Desulfobotulus</taxon>
    </lineage>
</organism>
<protein>
    <submittedName>
        <fullName evidence="10">Biopolymer transporter ExbB</fullName>
    </submittedName>
</protein>
<dbReference type="GO" id="GO:0017038">
    <property type="term" value="P:protein import"/>
    <property type="evidence" value="ECO:0007669"/>
    <property type="project" value="TreeGrafter"/>
</dbReference>
<evidence type="ECO:0000256" key="5">
    <source>
        <dbReference type="ARBA" id="ARBA00023136"/>
    </source>
</evidence>
<dbReference type="PANTHER" id="PTHR30625:SF11">
    <property type="entry name" value="MOTA_TOLQ_EXBB PROTON CHANNEL DOMAIN-CONTAINING PROTEIN"/>
    <property type="match status" value="1"/>
</dbReference>
<dbReference type="PANTHER" id="PTHR30625">
    <property type="entry name" value="PROTEIN TOLQ"/>
    <property type="match status" value="1"/>
</dbReference>
<keyword evidence="2" id="KW-1003">Cell membrane</keyword>
<comment type="subcellular location">
    <subcellularLocation>
        <location evidence="1">Cell membrane</location>
        <topology evidence="1">Multi-pass membrane protein</topology>
    </subcellularLocation>
    <subcellularLocation>
        <location evidence="6">Membrane</location>
        <topology evidence="6">Multi-pass membrane protein</topology>
    </subcellularLocation>
</comment>
<evidence type="ECO:0000256" key="7">
    <source>
        <dbReference type="SAM" id="Coils"/>
    </source>
</evidence>
<evidence type="ECO:0000313" key="10">
    <source>
        <dbReference type="EMBL" id="TYT74105.1"/>
    </source>
</evidence>
<feature type="transmembrane region" description="Helical" evidence="8">
    <location>
        <begin position="42"/>
        <end position="64"/>
    </location>
</feature>
<reference evidence="10 11" key="1">
    <citation type="submission" date="2019-06" db="EMBL/GenBank/DDBJ databases">
        <title>Desulfobotulus mexicanus sp. nov., a novel sulfate-reducing bacterium isolated from the sediment of an alkaline crater lake in Mexico.</title>
        <authorList>
            <person name="Hirschler-Rea A."/>
        </authorList>
    </citation>
    <scope>NUCLEOTIDE SEQUENCE [LARGE SCALE GENOMIC DNA]</scope>
    <source>
        <strain evidence="10 11">PAR22N</strain>
    </source>
</reference>
<dbReference type="EMBL" id="VDMB01000015">
    <property type="protein sequence ID" value="TYT74105.1"/>
    <property type="molecule type" value="Genomic_DNA"/>
</dbReference>
<evidence type="ECO:0000256" key="2">
    <source>
        <dbReference type="ARBA" id="ARBA00022475"/>
    </source>
</evidence>
<dbReference type="InterPro" id="IPR002898">
    <property type="entry name" value="MotA_ExbB_proton_chnl"/>
</dbReference>
<evidence type="ECO:0000256" key="3">
    <source>
        <dbReference type="ARBA" id="ARBA00022692"/>
    </source>
</evidence>
<dbReference type="Proteomes" id="UP000321899">
    <property type="component" value="Unassembled WGS sequence"/>
</dbReference>
<sequence>MSKNNKKGSAPFYAGNVILGSHPALFSLTPGPSPRGRGEKGLLPFGLPFCLLLLLLFLFPVTAISSDMRAISVQAREARLAAEAEARETRREILADRERLAAKIAELTAAKNRLTEERSALESSVEILMEKREALAGERDVTVSAMKAVSGTLRSAARELDAMLSESPFTARDPARLEPVRRILDAGRFAGMEDFDVIVEGFLGEMVKTGAVRLEKGEILGSGGQLMASEILSIGPFTAAFRAEDGTVGYLQYLPENRRFQMLGREPSRSARKSLVAYMDGRSDSLAMDVSQGAALQQVLHRSTLKSQVESGGFLVWPILFIALVALLVTLERLWFLHKVHTNADRVMGRVNELAAEKNWEACDATVQPGKGKPVFNILIAGLGGRKEDRQTLESILQEAILRELPRLERFLPMLNVMAGIAPLIGLLGTVTGMIRTFHTITLFGTGDPRMMSGGISEALATTMFGLAVAIPITLIHTFLTRRVEHIVGDMEEKAVALCNILTREHSLPSCCKGRIQG</sequence>
<keyword evidence="4 8" id="KW-1133">Transmembrane helix</keyword>
<dbReference type="Pfam" id="PF01618">
    <property type="entry name" value="MotA_ExbB"/>
    <property type="match status" value="1"/>
</dbReference>
<feature type="coiled-coil region" evidence="7">
    <location>
        <begin position="90"/>
        <end position="131"/>
    </location>
</feature>
<keyword evidence="11" id="KW-1185">Reference proteome</keyword>
<evidence type="ECO:0000313" key="11">
    <source>
        <dbReference type="Proteomes" id="UP000321899"/>
    </source>
</evidence>
<name>A0A5S5MEQ0_9BACT</name>
<gene>
    <name evidence="10" type="ORF">FIM25_11885</name>
</gene>
<feature type="transmembrane region" description="Helical" evidence="8">
    <location>
        <begin position="314"/>
        <end position="336"/>
    </location>
</feature>
<keyword evidence="6" id="KW-0813">Transport</keyword>